<reference evidence="1 3" key="1">
    <citation type="submission" date="2014-10" db="EMBL/GenBank/DDBJ databases">
        <title>Draft genome of phytase producing Bacillus ginsengihumi strain M2.11.</title>
        <authorList>
            <person name="Toymentseva A."/>
            <person name="Boulygina E.A."/>
            <person name="Kazakov S.V."/>
            <person name="Kayumov I."/>
            <person name="Suleimanova A.D."/>
            <person name="Mardanova A.M."/>
            <person name="Maria S.N."/>
            <person name="Sergey M.Y."/>
            <person name="Sharipova M.R."/>
        </authorList>
    </citation>
    <scope>NUCLEOTIDE SEQUENCE [LARGE SCALE GENOMIC DNA]</scope>
    <source>
        <strain evidence="1 3">M2.11</strain>
    </source>
</reference>
<accession>A0A0A6VHL8</accession>
<reference evidence="2 4" key="3">
    <citation type="submission" date="2020-03" db="EMBL/GenBank/DDBJ databases">
        <title>Bacillus aquiflavi sp. nov., isolated from yellow water of strong flavor Chinese baijiu in Yibin region of China.</title>
        <authorList>
            <person name="Xie J."/>
        </authorList>
    </citation>
    <scope>NUCLEOTIDE SEQUENCE [LARGE SCALE GENOMIC DNA]</scope>
    <source>
        <strain evidence="2 4">Gsoil 114</strain>
    </source>
</reference>
<gene>
    <name evidence="2" type="ORF">G4D61_15320</name>
    <name evidence="1" type="ORF">NG54_05065</name>
</gene>
<evidence type="ECO:0000313" key="4">
    <source>
        <dbReference type="Proteomes" id="UP000476934"/>
    </source>
</evidence>
<dbReference type="Proteomes" id="UP000476934">
    <property type="component" value="Unassembled WGS sequence"/>
</dbReference>
<dbReference type="RefSeq" id="WP_025730822.1">
    <property type="nucleotide sequence ID" value="NZ_JAAIWK010000031.1"/>
</dbReference>
<evidence type="ECO:0000313" key="3">
    <source>
        <dbReference type="Proteomes" id="UP000030588"/>
    </source>
</evidence>
<dbReference type="EMBL" id="JRUN01000010">
    <property type="protein sequence ID" value="KHD86124.1"/>
    <property type="molecule type" value="Genomic_DNA"/>
</dbReference>
<name>A0A0A6VHL8_9BACI</name>
<protein>
    <submittedName>
        <fullName evidence="1">Pullulanase</fullName>
    </submittedName>
</protein>
<evidence type="ECO:0000313" key="2">
    <source>
        <dbReference type="EMBL" id="NEY21315.1"/>
    </source>
</evidence>
<dbReference type="OrthoDB" id="2736409at2"/>
<organism evidence="1 3">
    <name type="scientific">Heyndrickxia ginsengihumi</name>
    <dbReference type="NCBI Taxonomy" id="363870"/>
    <lineage>
        <taxon>Bacteria</taxon>
        <taxon>Bacillati</taxon>
        <taxon>Bacillota</taxon>
        <taxon>Bacilli</taxon>
        <taxon>Bacillales</taxon>
        <taxon>Bacillaceae</taxon>
        <taxon>Heyndrickxia</taxon>
    </lineage>
</organism>
<comment type="caution">
    <text evidence="1">The sequence shown here is derived from an EMBL/GenBank/DDBJ whole genome shotgun (WGS) entry which is preliminary data.</text>
</comment>
<evidence type="ECO:0000313" key="1">
    <source>
        <dbReference type="EMBL" id="KHD86124.1"/>
    </source>
</evidence>
<dbReference type="Proteomes" id="UP000030588">
    <property type="component" value="Unassembled WGS sequence"/>
</dbReference>
<keyword evidence="4" id="KW-1185">Reference proteome</keyword>
<dbReference type="AlphaFoldDB" id="A0A0A6VHL8"/>
<sequence>MKITGHEVEKLVDPTGIIIGDRYEFYLDIEVSEDDELYTDKGLSLKVIYAVDEQQSKIALYQIYEKLSNQPLDFELEDDEKQLVNDYCKEVIEAM</sequence>
<dbReference type="EMBL" id="JAAIWK010000031">
    <property type="protein sequence ID" value="NEY21315.1"/>
    <property type="molecule type" value="Genomic_DNA"/>
</dbReference>
<dbReference type="STRING" id="363870.NG54_05065"/>
<proteinExistence type="predicted"/>
<dbReference type="Pfam" id="PF20119">
    <property type="entry name" value="DUF6509"/>
    <property type="match status" value="1"/>
</dbReference>
<dbReference type="InterPro" id="IPR045424">
    <property type="entry name" value="DUF6509"/>
</dbReference>
<reference evidence="2" key="2">
    <citation type="submission" date="2020-02" db="EMBL/GenBank/DDBJ databases">
        <authorList>
            <person name="Feng H."/>
        </authorList>
    </citation>
    <scope>NUCLEOTIDE SEQUENCE [LARGE SCALE GENOMIC DNA]</scope>
    <source>
        <strain evidence="2">Gsoil 114</strain>
    </source>
</reference>